<protein>
    <submittedName>
        <fullName evidence="1">Uncharacterized protein</fullName>
    </submittedName>
</protein>
<evidence type="ECO:0000313" key="5">
    <source>
        <dbReference type="Proteomes" id="UP000030184"/>
    </source>
</evidence>
<evidence type="ECO:0000313" key="4">
    <source>
        <dbReference type="Proteomes" id="UP000029641"/>
    </source>
</evidence>
<name>A0A090VWN9_9FLAO</name>
<dbReference type="Proteomes" id="UP000029641">
    <property type="component" value="Unassembled WGS sequence"/>
</dbReference>
<dbReference type="AlphaFoldDB" id="A0A090VWN9"/>
<evidence type="ECO:0000313" key="2">
    <source>
        <dbReference type="EMBL" id="GAL73311.1"/>
    </source>
</evidence>
<dbReference type="Proteomes" id="UP000030184">
    <property type="component" value="Unassembled WGS sequence"/>
</dbReference>
<gene>
    <name evidence="1" type="ORF">JCM19301_189</name>
    <name evidence="2" type="ORF">JCM19302_488</name>
    <name evidence="3" type="ORF">JCM19538_6</name>
</gene>
<comment type="caution">
    <text evidence="1">The sequence shown here is derived from an EMBL/GenBank/DDBJ whole genome shotgun (WGS) entry which is preliminary data.</text>
</comment>
<reference evidence="5" key="1">
    <citation type="journal article" date="2014" name="Genome Announc.">
        <title>Draft Genome Sequence of Marine Flavobacterium Jejuia pallidilutea Strain 11shimoA1 and Pigmentation Mutants.</title>
        <authorList>
            <person name="Takatani N."/>
            <person name="Nakanishi M."/>
            <person name="Meirelles P."/>
            <person name="Mino S."/>
            <person name="Suda W."/>
            <person name="Oshima K."/>
            <person name="Hattori M."/>
            <person name="Ohkuma M."/>
            <person name="Hosokawa M."/>
            <person name="Miyashita K."/>
            <person name="Thompson F.L."/>
            <person name="Niwa A."/>
            <person name="Sawabe T."/>
            <person name="Sawabe T."/>
        </authorList>
    </citation>
    <scope>NUCLEOTIDE SEQUENCE [LARGE SCALE GENOMIC DNA]</scope>
    <source>
        <strain evidence="5">JCM 19538</strain>
    </source>
</reference>
<sequence length="41" mass="4872">MYKQQGLSLLIFSWYKNLCLFGVWTTKTINGLKESLILTRY</sequence>
<evidence type="ECO:0000313" key="1">
    <source>
        <dbReference type="EMBL" id="GAL69126.1"/>
    </source>
</evidence>
<organism evidence="1 4">
    <name type="scientific">Jejuia pallidilutea</name>
    <dbReference type="NCBI Taxonomy" id="504487"/>
    <lineage>
        <taxon>Bacteria</taxon>
        <taxon>Pseudomonadati</taxon>
        <taxon>Bacteroidota</taxon>
        <taxon>Flavobacteriia</taxon>
        <taxon>Flavobacteriales</taxon>
        <taxon>Flavobacteriaceae</taxon>
        <taxon>Jejuia</taxon>
    </lineage>
</organism>
<accession>A0A090VWN9</accession>
<dbReference type="EMBL" id="BBNY01000032">
    <property type="protein sequence ID" value="GAL89720.1"/>
    <property type="molecule type" value="Genomic_DNA"/>
</dbReference>
<proteinExistence type="predicted"/>
<dbReference type="EMBL" id="BBNS01000048">
    <property type="protein sequence ID" value="GAL73311.1"/>
    <property type="molecule type" value="Genomic_DNA"/>
</dbReference>
<evidence type="ECO:0000313" key="3">
    <source>
        <dbReference type="EMBL" id="GAL89720.1"/>
    </source>
</evidence>
<keyword evidence="5" id="KW-1185">Reference proteome</keyword>
<dbReference type="EMBL" id="BBNR01000041">
    <property type="protein sequence ID" value="GAL69126.1"/>
    <property type="molecule type" value="Genomic_DNA"/>
</dbReference>
<dbReference type="Proteomes" id="UP000029646">
    <property type="component" value="Unassembled WGS sequence"/>
</dbReference>